<evidence type="ECO:0000256" key="6">
    <source>
        <dbReference type="ARBA" id="ARBA00022842"/>
    </source>
</evidence>
<dbReference type="RefSeq" id="WP_054536987.1">
    <property type="nucleotide sequence ID" value="NZ_LGKP01000039.1"/>
</dbReference>
<evidence type="ECO:0000256" key="2">
    <source>
        <dbReference type="ARBA" id="ARBA00022649"/>
    </source>
</evidence>
<dbReference type="EMBL" id="LGKP01000039">
    <property type="protein sequence ID" value="KPL80475.1"/>
    <property type="molecule type" value="Genomic_DNA"/>
</dbReference>
<evidence type="ECO:0000256" key="5">
    <source>
        <dbReference type="ARBA" id="ARBA00022801"/>
    </source>
</evidence>
<keyword evidence="4" id="KW-0479">Metal-binding</keyword>
<evidence type="ECO:0000259" key="8">
    <source>
        <dbReference type="Pfam" id="PF01850"/>
    </source>
</evidence>
<evidence type="ECO:0000256" key="4">
    <source>
        <dbReference type="ARBA" id="ARBA00022723"/>
    </source>
</evidence>
<dbReference type="AlphaFoldDB" id="A0A0P6XC85"/>
<proteinExistence type="inferred from homology"/>
<dbReference type="SUPFAM" id="SSF88723">
    <property type="entry name" value="PIN domain-like"/>
    <property type="match status" value="1"/>
</dbReference>
<comment type="cofactor">
    <cofactor evidence="1">
        <name>Mg(2+)</name>
        <dbReference type="ChEBI" id="CHEBI:18420"/>
    </cofactor>
</comment>
<dbReference type="PANTHER" id="PTHR33653">
    <property type="entry name" value="RIBONUCLEASE VAPC2"/>
    <property type="match status" value="1"/>
</dbReference>
<evidence type="ECO:0000313" key="9">
    <source>
        <dbReference type="EMBL" id="KPL80475.1"/>
    </source>
</evidence>
<keyword evidence="10" id="KW-1185">Reference proteome</keyword>
<sequence>MFLLDTNHCSLILQGNPIVLEHLATIGQTPVMTCVIVQGELILMAERSARRAENRRTVDAFLREITIFSIDQITAHTYGSLKAAVLQHFGPKEKAKQRHTALHQLGFSENDLWIAAIALQYQLTLVSMDSDFQRMQAVVSLPTVRWDQA</sequence>
<evidence type="ECO:0000256" key="3">
    <source>
        <dbReference type="ARBA" id="ARBA00022722"/>
    </source>
</evidence>
<dbReference type="CDD" id="cd09881">
    <property type="entry name" value="PIN_VapC4-5_FitB-like"/>
    <property type="match status" value="1"/>
</dbReference>
<dbReference type="InterPro" id="IPR002716">
    <property type="entry name" value="PIN_dom"/>
</dbReference>
<dbReference type="GO" id="GO:0004518">
    <property type="term" value="F:nuclease activity"/>
    <property type="evidence" value="ECO:0007669"/>
    <property type="project" value="UniProtKB-KW"/>
</dbReference>
<accession>A0A0P6XC85</accession>
<keyword evidence="2" id="KW-1277">Toxin-antitoxin system</keyword>
<name>A0A0P6XC85_9CHLR</name>
<reference evidence="9 10" key="1">
    <citation type="submission" date="2015-07" db="EMBL/GenBank/DDBJ databases">
        <title>Whole genome sequence of Herpetosiphon geysericola DSM 7119.</title>
        <authorList>
            <person name="Hemp J."/>
            <person name="Ward L.M."/>
            <person name="Pace L.A."/>
            <person name="Fischer W.W."/>
        </authorList>
    </citation>
    <scope>NUCLEOTIDE SEQUENCE [LARGE SCALE GENOMIC DNA]</scope>
    <source>
        <strain evidence="9 10">DSM 7119</strain>
    </source>
</reference>
<dbReference type="STRING" id="70996.SE18_23870"/>
<evidence type="ECO:0000313" key="10">
    <source>
        <dbReference type="Proteomes" id="UP000050277"/>
    </source>
</evidence>
<keyword evidence="5" id="KW-0378">Hydrolase</keyword>
<evidence type="ECO:0000256" key="7">
    <source>
        <dbReference type="ARBA" id="ARBA00038093"/>
    </source>
</evidence>
<dbReference type="Gene3D" id="3.40.50.1010">
    <property type="entry name" value="5'-nuclease"/>
    <property type="match status" value="1"/>
</dbReference>
<dbReference type="OrthoDB" id="9796690at2"/>
<dbReference type="GO" id="GO:0046872">
    <property type="term" value="F:metal ion binding"/>
    <property type="evidence" value="ECO:0007669"/>
    <property type="project" value="UniProtKB-KW"/>
</dbReference>
<evidence type="ECO:0000256" key="1">
    <source>
        <dbReference type="ARBA" id="ARBA00001946"/>
    </source>
</evidence>
<gene>
    <name evidence="9" type="ORF">SE18_23870</name>
</gene>
<comment type="similarity">
    <text evidence="7">Belongs to the PINc/VapC protein family.</text>
</comment>
<keyword evidence="3" id="KW-0540">Nuclease</keyword>
<protein>
    <submittedName>
        <fullName evidence="9">Twitching motility protein PilT</fullName>
    </submittedName>
</protein>
<dbReference type="PATRIC" id="fig|70996.4.peg.3954"/>
<dbReference type="InterPro" id="IPR050556">
    <property type="entry name" value="Type_II_TA_system_RNase"/>
</dbReference>
<feature type="domain" description="PIN" evidence="8">
    <location>
        <begin position="3"/>
        <end position="136"/>
    </location>
</feature>
<organism evidence="9 10">
    <name type="scientific">Herpetosiphon geysericola</name>
    <dbReference type="NCBI Taxonomy" id="70996"/>
    <lineage>
        <taxon>Bacteria</taxon>
        <taxon>Bacillati</taxon>
        <taxon>Chloroflexota</taxon>
        <taxon>Chloroflexia</taxon>
        <taxon>Herpetosiphonales</taxon>
        <taxon>Herpetosiphonaceae</taxon>
        <taxon>Herpetosiphon</taxon>
    </lineage>
</organism>
<comment type="caution">
    <text evidence="9">The sequence shown here is derived from an EMBL/GenBank/DDBJ whole genome shotgun (WGS) entry which is preliminary data.</text>
</comment>
<dbReference type="GO" id="GO:0016787">
    <property type="term" value="F:hydrolase activity"/>
    <property type="evidence" value="ECO:0007669"/>
    <property type="project" value="UniProtKB-KW"/>
</dbReference>
<dbReference type="Proteomes" id="UP000050277">
    <property type="component" value="Unassembled WGS sequence"/>
</dbReference>
<keyword evidence="6" id="KW-0460">Magnesium</keyword>
<dbReference type="InterPro" id="IPR029060">
    <property type="entry name" value="PIN-like_dom_sf"/>
</dbReference>
<dbReference type="Pfam" id="PF01850">
    <property type="entry name" value="PIN"/>
    <property type="match status" value="1"/>
</dbReference>
<dbReference type="PANTHER" id="PTHR33653:SF1">
    <property type="entry name" value="RIBONUCLEASE VAPC2"/>
    <property type="match status" value="1"/>
</dbReference>